<dbReference type="Proteomes" id="UP000198145">
    <property type="component" value="Unassembled WGS sequence"/>
</dbReference>
<reference evidence="2 3" key="1">
    <citation type="submission" date="2017-06" db="EMBL/GenBank/DDBJ databases">
        <title>Draft genome of Pseudomonas nitroreducens DF05.</title>
        <authorList>
            <person name="Iyer R."/>
        </authorList>
    </citation>
    <scope>NUCLEOTIDE SEQUENCE [LARGE SCALE GENOMIC DNA]</scope>
    <source>
        <strain evidence="2 3">DF05</strain>
    </source>
</reference>
<accession>A0A246FCY8</accession>
<dbReference type="eggNOG" id="COG5457">
    <property type="taxonomic scope" value="Bacteria"/>
</dbReference>
<evidence type="ECO:0000313" key="2">
    <source>
        <dbReference type="EMBL" id="OWP52175.1"/>
    </source>
</evidence>
<dbReference type="EMBL" id="NJBA01000002">
    <property type="protein sequence ID" value="OWP52175.1"/>
    <property type="molecule type" value="Genomic_DNA"/>
</dbReference>
<dbReference type="Pfam" id="PF06568">
    <property type="entry name" value="YjiS-like"/>
    <property type="match status" value="1"/>
</dbReference>
<dbReference type="STRING" id="46680.GCA_000807755_03373"/>
<sequence>MMKGQLGFVAASYHVHKSSDHKAAAVPLWKRAIQRVLHWHELARQRRELATMSDEALKDIGLSRADIQQEVERPFWADYVRR</sequence>
<gene>
    <name evidence="2" type="ORF">CEG18_07940</name>
</gene>
<organism evidence="2 3">
    <name type="scientific">Pseudomonas nitroreducens</name>
    <dbReference type="NCBI Taxonomy" id="46680"/>
    <lineage>
        <taxon>Bacteria</taxon>
        <taxon>Pseudomonadati</taxon>
        <taxon>Pseudomonadota</taxon>
        <taxon>Gammaproteobacteria</taxon>
        <taxon>Pseudomonadales</taxon>
        <taxon>Pseudomonadaceae</taxon>
        <taxon>Pseudomonas</taxon>
    </lineage>
</organism>
<comment type="caution">
    <text evidence="2">The sequence shown here is derived from an EMBL/GenBank/DDBJ whole genome shotgun (WGS) entry which is preliminary data.</text>
</comment>
<protein>
    <recommendedName>
        <fullName evidence="1">YjiS-like domain-containing protein</fullName>
    </recommendedName>
</protein>
<evidence type="ECO:0000259" key="1">
    <source>
        <dbReference type="Pfam" id="PF06568"/>
    </source>
</evidence>
<dbReference type="InterPro" id="IPR009506">
    <property type="entry name" value="YjiS-like"/>
</dbReference>
<proteinExistence type="predicted"/>
<dbReference type="AlphaFoldDB" id="A0A246FCY8"/>
<feature type="domain" description="YjiS-like" evidence="1">
    <location>
        <begin position="35"/>
        <end position="68"/>
    </location>
</feature>
<evidence type="ECO:0000313" key="3">
    <source>
        <dbReference type="Proteomes" id="UP000198145"/>
    </source>
</evidence>
<name>A0A246FCY8_PSENT</name>